<dbReference type="EMBL" id="OC918191">
    <property type="protein sequence ID" value="CAD7648867.1"/>
    <property type="molecule type" value="Genomic_DNA"/>
</dbReference>
<gene>
    <name evidence="9" type="ORF">ONB1V03_LOCUS6971</name>
</gene>
<keyword evidence="4 8" id="KW-0812">Transmembrane</keyword>
<feature type="transmembrane region" description="Helical" evidence="8">
    <location>
        <begin position="38"/>
        <end position="56"/>
    </location>
</feature>
<dbReference type="PANTHER" id="PTHR14233:SF4">
    <property type="entry name" value="SOLUTE CARRIER FAMILY 35 MEMBER F2"/>
    <property type="match status" value="1"/>
</dbReference>
<sequence>MPLVLQLSSASALNISILSSDFYSLMFGIYLFRFKFHWLYVASYVAVITGFLVYFLEPTQPSRTAAQDNDFHETHVNSDYRRDMDIQPVMTITGDYMGDEDTTGAYNQYNSQYNMISVSDLQNTYMTAVNVHSRDEFNGKPID</sequence>
<accession>A0A7R9LW20</accession>
<evidence type="ECO:0000313" key="10">
    <source>
        <dbReference type="Proteomes" id="UP000728032"/>
    </source>
</evidence>
<evidence type="ECO:0000256" key="3">
    <source>
        <dbReference type="ARBA" id="ARBA00022448"/>
    </source>
</evidence>
<dbReference type="InterPro" id="IPR009262">
    <property type="entry name" value="SLC35_F1/F2/F6"/>
</dbReference>
<reference evidence="9" key="1">
    <citation type="submission" date="2020-11" db="EMBL/GenBank/DDBJ databases">
        <authorList>
            <person name="Tran Van P."/>
        </authorList>
    </citation>
    <scope>NUCLEOTIDE SEQUENCE</scope>
</reference>
<keyword evidence="3" id="KW-0813">Transport</keyword>
<dbReference type="Proteomes" id="UP000728032">
    <property type="component" value="Unassembled WGS sequence"/>
</dbReference>
<dbReference type="GO" id="GO:0022857">
    <property type="term" value="F:transmembrane transporter activity"/>
    <property type="evidence" value="ECO:0007669"/>
    <property type="project" value="InterPro"/>
</dbReference>
<organism evidence="9">
    <name type="scientific">Oppiella nova</name>
    <dbReference type="NCBI Taxonomy" id="334625"/>
    <lineage>
        <taxon>Eukaryota</taxon>
        <taxon>Metazoa</taxon>
        <taxon>Ecdysozoa</taxon>
        <taxon>Arthropoda</taxon>
        <taxon>Chelicerata</taxon>
        <taxon>Arachnida</taxon>
        <taxon>Acari</taxon>
        <taxon>Acariformes</taxon>
        <taxon>Sarcoptiformes</taxon>
        <taxon>Oribatida</taxon>
        <taxon>Brachypylina</taxon>
        <taxon>Oppioidea</taxon>
        <taxon>Oppiidae</taxon>
        <taxon>Oppiella</taxon>
    </lineage>
</organism>
<protein>
    <submittedName>
        <fullName evidence="9">Uncharacterized protein</fullName>
    </submittedName>
</protein>
<dbReference type="InterPro" id="IPR052221">
    <property type="entry name" value="SLC35F_Transporter"/>
</dbReference>
<evidence type="ECO:0000256" key="5">
    <source>
        <dbReference type="ARBA" id="ARBA00022989"/>
    </source>
</evidence>
<evidence type="ECO:0000256" key="6">
    <source>
        <dbReference type="ARBA" id="ARBA00023136"/>
    </source>
</evidence>
<evidence type="ECO:0000313" key="9">
    <source>
        <dbReference type="EMBL" id="CAD7648867.1"/>
    </source>
</evidence>
<dbReference type="OrthoDB" id="429955at2759"/>
<evidence type="ECO:0000256" key="4">
    <source>
        <dbReference type="ARBA" id="ARBA00022692"/>
    </source>
</evidence>
<feature type="transmembrane region" description="Helical" evidence="8">
    <location>
        <begin position="12"/>
        <end position="32"/>
    </location>
</feature>
<comment type="similarity">
    <text evidence="2">Belongs to the SLC35F solute transporter family.</text>
</comment>
<comment type="function">
    <text evidence="7">Putative solute transporter.</text>
</comment>
<dbReference type="GO" id="GO:0016020">
    <property type="term" value="C:membrane"/>
    <property type="evidence" value="ECO:0007669"/>
    <property type="project" value="UniProtKB-SubCell"/>
</dbReference>
<evidence type="ECO:0000256" key="2">
    <source>
        <dbReference type="ARBA" id="ARBA00007863"/>
    </source>
</evidence>
<comment type="subcellular location">
    <subcellularLocation>
        <location evidence="1">Membrane</location>
        <topology evidence="1">Multi-pass membrane protein</topology>
    </subcellularLocation>
</comment>
<keyword evidence="10" id="KW-1185">Reference proteome</keyword>
<proteinExistence type="inferred from homology"/>
<dbReference type="EMBL" id="CAJPVJ010003366">
    <property type="protein sequence ID" value="CAG2167464.1"/>
    <property type="molecule type" value="Genomic_DNA"/>
</dbReference>
<keyword evidence="6 8" id="KW-0472">Membrane</keyword>
<dbReference type="Pfam" id="PF06027">
    <property type="entry name" value="SLC35F"/>
    <property type="match status" value="1"/>
</dbReference>
<keyword evidence="5 8" id="KW-1133">Transmembrane helix</keyword>
<evidence type="ECO:0000256" key="7">
    <source>
        <dbReference type="ARBA" id="ARBA00037727"/>
    </source>
</evidence>
<name>A0A7R9LW20_9ACAR</name>
<evidence type="ECO:0000256" key="8">
    <source>
        <dbReference type="SAM" id="Phobius"/>
    </source>
</evidence>
<evidence type="ECO:0000256" key="1">
    <source>
        <dbReference type="ARBA" id="ARBA00004141"/>
    </source>
</evidence>
<dbReference type="PANTHER" id="PTHR14233">
    <property type="entry name" value="DUF914-RELATED"/>
    <property type="match status" value="1"/>
</dbReference>
<dbReference type="AlphaFoldDB" id="A0A7R9LW20"/>